<organism evidence="1">
    <name type="scientific">marine sediment metagenome</name>
    <dbReference type="NCBI Taxonomy" id="412755"/>
    <lineage>
        <taxon>unclassified sequences</taxon>
        <taxon>metagenomes</taxon>
        <taxon>ecological metagenomes</taxon>
    </lineage>
</organism>
<dbReference type="AlphaFoldDB" id="A0A0F9L8B9"/>
<accession>A0A0F9L8B9</accession>
<dbReference type="EMBL" id="LAZR01013052">
    <property type="protein sequence ID" value="KKM23790.1"/>
    <property type="molecule type" value="Genomic_DNA"/>
</dbReference>
<protein>
    <submittedName>
        <fullName evidence="1">Uncharacterized protein</fullName>
    </submittedName>
</protein>
<gene>
    <name evidence="1" type="ORF">LCGC14_1611580</name>
</gene>
<comment type="caution">
    <text evidence="1">The sequence shown here is derived from an EMBL/GenBank/DDBJ whole genome shotgun (WGS) entry which is preliminary data.</text>
</comment>
<proteinExistence type="predicted"/>
<evidence type="ECO:0000313" key="1">
    <source>
        <dbReference type="EMBL" id="KKM23790.1"/>
    </source>
</evidence>
<name>A0A0F9L8B9_9ZZZZ</name>
<reference evidence="1" key="1">
    <citation type="journal article" date="2015" name="Nature">
        <title>Complex archaea that bridge the gap between prokaryotes and eukaryotes.</title>
        <authorList>
            <person name="Spang A."/>
            <person name="Saw J.H."/>
            <person name="Jorgensen S.L."/>
            <person name="Zaremba-Niedzwiedzka K."/>
            <person name="Martijn J."/>
            <person name="Lind A.E."/>
            <person name="van Eijk R."/>
            <person name="Schleper C."/>
            <person name="Guy L."/>
            <person name="Ettema T.J."/>
        </authorList>
    </citation>
    <scope>NUCLEOTIDE SEQUENCE</scope>
</reference>
<sequence length="63" mass="7118">MTDGGCNKDDEELDAVLIKAIEEDDVDVAVLFVHDFGCIECHNSDQKDRCPIRKRIVDALERV</sequence>